<evidence type="ECO:0008006" key="9">
    <source>
        <dbReference type="Google" id="ProtNLM"/>
    </source>
</evidence>
<evidence type="ECO:0000256" key="6">
    <source>
        <dbReference type="SAM" id="Phobius"/>
    </source>
</evidence>
<keyword evidence="5 6" id="KW-0472">Membrane</keyword>
<feature type="transmembrane region" description="Helical" evidence="6">
    <location>
        <begin position="145"/>
        <end position="168"/>
    </location>
</feature>
<name>A0AAV8W103_9CUCU</name>
<evidence type="ECO:0000313" key="8">
    <source>
        <dbReference type="Proteomes" id="UP001159042"/>
    </source>
</evidence>
<keyword evidence="4 6" id="KW-1133">Transmembrane helix</keyword>
<comment type="subcellular location">
    <subcellularLocation>
        <location evidence="1">Membrane</location>
        <topology evidence="1">Multi-pass membrane protein</topology>
    </subcellularLocation>
</comment>
<evidence type="ECO:0000256" key="5">
    <source>
        <dbReference type="ARBA" id="ARBA00023136"/>
    </source>
</evidence>
<feature type="transmembrane region" description="Helical" evidence="6">
    <location>
        <begin position="237"/>
        <end position="258"/>
    </location>
</feature>
<dbReference type="PANTHER" id="PTHR31548">
    <property type="entry name" value="CLARIN"/>
    <property type="match status" value="1"/>
</dbReference>
<organism evidence="7 8">
    <name type="scientific">Exocentrus adspersus</name>
    <dbReference type="NCBI Taxonomy" id="1586481"/>
    <lineage>
        <taxon>Eukaryota</taxon>
        <taxon>Metazoa</taxon>
        <taxon>Ecdysozoa</taxon>
        <taxon>Arthropoda</taxon>
        <taxon>Hexapoda</taxon>
        <taxon>Insecta</taxon>
        <taxon>Pterygota</taxon>
        <taxon>Neoptera</taxon>
        <taxon>Endopterygota</taxon>
        <taxon>Coleoptera</taxon>
        <taxon>Polyphaga</taxon>
        <taxon>Cucujiformia</taxon>
        <taxon>Chrysomeloidea</taxon>
        <taxon>Cerambycidae</taxon>
        <taxon>Lamiinae</taxon>
        <taxon>Acanthocinini</taxon>
        <taxon>Exocentrus</taxon>
    </lineage>
</organism>
<dbReference type="EMBL" id="JANEYG010000015">
    <property type="protein sequence ID" value="KAJ8920070.1"/>
    <property type="molecule type" value="Genomic_DNA"/>
</dbReference>
<dbReference type="InterPro" id="IPR026748">
    <property type="entry name" value="Clarin"/>
</dbReference>
<comment type="similarity">
    <text evidence="2">Belongs to the clarin family.</text>
</comment>
<evidence type="ECO:0000256" key="2">
    <source>
        <dbReference type="ARBA" id="ARBA00005787"/>
    </source>
</evidence>
<evidence type="ECO:0000256" key="4">
    <source>
        <dbReference type="ARBA" id="ARBA00022989"/>
    </source>
</evidence>
<sequence>MATVKRAFVFLTCIFSGLAAVFTLVALVTEQWVVTDDARWTNGEVTEPNTIKYGLFQGYFAQQYPVSTTLQITMTCLLSENVCALLCGRDQDERYTILRQLYQNNPNATQNNENCPALRGTFSYGRLPVSTYAADVNDDKKFINAGVWVSTIFFLALSIAVGLACAALSIWNTVANPVEAYFSIFGLYIYNAVALASVVIGMCLWGVMHLYVMFHNVGVFDTLAGNMTSDKTAHLGYSYWILIIPVVFYCASIALLYVRQYLLSKDPGHKMVHREDTADPAIYLY</sequence>
<reference evidence="7 8" key="1">
    <citation type="journal article" date="2023" name="Insect Mol. Biol.">
        <title>Genome sequencing provides insights into the evolution of gene families encoding plant cell wall-degrading enzymes in longhorned beetles.</title>
        <authorList>
            <person name="Shin N.R."/>
            <person name="Okamura Y."/>
            <person name="Kirsch R."/>
            <person name="Pauchet Y."/>
        </authorList>
    </citation>
    <scope>NUCLEOTIDE SEQUENCE [LARGE SCALE GENOMIC DNA]</scope>
    <source>
        <strain evidence="7">EAD_L_NR</strain>
    </source>
</reference>
<protein>
    <recommendedName>
        <fullName evidence="9">Clarin-3</fullName>
    </recommendedName>
</protein>
<keyword evidence="3 6" id="KW-0812">Transmembrane</keyword>
<evidence type="ECO:0000256" key="1">
    <source>
        <dbReference type="ARBA" id="ARBA00004141"/>
    </source>
</evidence>
<dbReference type="Gene3D" id="1.20.140.150">
    <property type="match status" value="1"/>
</dbReference>
<dbReference type="PANTHER" id="PTHR31548:SF6">
    <property type="entry name" value="AGAP002756-PA"/>
    <property type="match status" value="1"/>
</dbReference>
<evidence type="ECO:0000313" key="7">
    <source>
        <dbReference type="EMBL" id="KAJ8920070.1"/>
    </source>
</evidence>
<feature type="transmembrane region" description="Helical" evidence="6">
    <location>
        <begin position="7"/>
        <end position="28"/>
    </location>
</feature>
<evidence type="ECO:0000256" key="3">
    <source>
        <dbReference type="ARBA" id="ARBA00022692"/>
    </source>
</evidence>
<accession>A0AAV8W103</accession>
<proteinExistence type="inferred from homology"/>
<comment type="caution">
    <text evidence="7">The sequence shown here is derived from an EMBL/GenBank/DDBJ whole genome shotgun (WGS) entry which is preliminary data.</text>
</comment>
<dbReference type="Proteomes" id="UP001159042">
    <property type="component" value="Unassembled WGS sequence"/>
</dbReference>
<gene>
    <name evidence="7" type="ORF">NQ315_011724</name>
</gene>
<dbReference type="GO" id="GO:0007605">
    <property type="term" value="P:sensory perception of sound"/>
    <property type="evidence" value="ECO:0007669"/>
    <property type="project" value="UniProtKB-ARBA"/>
</dbReference>
<feature type="transmembrane region" description="Helical" evidence="6">
    <location>
        <begin position="180"/>
        <end position="207"/>
    </location>
</feature>
<keyword evidence="8" id="KW-1185">Reference proteome</keyword>
<dbReference type="GO" id="GO:0016020">
    <property type="term" value="C:membrane"/>
    <property type="evidence" value="ECO:0007669"/>
    <property type="project" value="UniProtKB-SubCell"/>
</dbReference>
<dbReference type="AlphaFoldDB" id="A0AAV8W103"/>